<dbReference type="GO" id="GO:0022857">
    <property type="term" value="F:transmembrane transporter activity"/>
    <property type="evidence" value="ECO:0007669"/>
    <property type="project" value="InterPro"/>
</dbReference>
<comment type="caution">
    <text evidence="8">The sequence shown here is derived from an EMBL/GenBank/DDBJ whole genome shotgun (WGS) entry which is preliminary data.</text>
</comment>
<dbReference type="PROSITE" id="PS50850">
    <property type="entry name" value="MFS"/>
    <property type="match status" value="1"/>
</dbReference>
<dbReference type="InterPro" id="IPR020846">
    <property type="entry name" value="MFS_dom"/>
</dbReference>
<keyword evidence="2 6" id="KW-0812">Transmembrane</keyword>
<protein>
    <recommendedName>
        <fullName evidence="7">Major facilitator superfamily (MFS) profile domain-containing protein</fullName>
    </recommendedName>
</protein>
<comment type="subcellular location">
    <subcellularLocation>
        <location evidence="1">Membrane</location>
        <topology evidence="1">Multi-pass membrane protein</topology>
    </subcellularLocation>
</comment>
<evidence type="ECO:0000259" key="7">
    <source>
        <dbReference type="PROSITE" id="PS50850"/>
    </source>
</evidence>
<evidence type="ECO:0000256" key="5">
    <source>
        <dbReference type="SAM" id="MobiDB-lite"/>
    </source>
</evidence>
<dbReference type="SUPFAM" id="SSF103473">
    <property type="entry name" value="MFS general substrate transporter"/>
    <property type="match status" value="1"/>
</dbReference>
<feature type="compositionally biased region" description="Basic and acidic residues" evidence="5">
    <location>
        <begin position="32"/>
        <end position="42"/>
    </location>
</feature>
<feature type="transmembrane region" description="Helical" evidence="6">
    <location>
        <begin position="263"/>
        <end position="288"/>
    </location>
</feature>
<feature type="transmembrane region" description="Helical" evidence="6">
    <location>
        <begin position="411"/>
        <end position="430"/>
    </location>
</feature>
<dbReference type="InterPro" id="IPR036259">
    <property type="entry name" value="MFS_trans_sf"/>
</dbReference>
<feature type="domain" description="Major facilitator superfamily (MFS) profile" evidence="7">
    <location>
        <begin position="104"/>
        <end position="529"/>
    </location>
</feature>
<feature type="transmembrane region" description="Helical" evidence="6">
    <location>
        <begin position="334"/>
        <end position="360"/>
    </location>
</feature>
<reference evidence="8 9" key="1">
    <citation type="submission" date="2016-06" db="EMBL/GenBank/DDBJ databases">
        <title>Evolution of pathogenesis and genome organization in the Tremellales.</title>
        <authorList>
            <person name="Cuomo C."/>
            <person name="Litvintseva A."/>
            <person name="Heitman J."/>
            <person name="Chen Y."/>
            <person name="Sun S."/>
            <person name="Springer D."/>
            <person name="Dromer F."/>
            <person name="Young S."/>
            <person name="Zeng Q."/>
            <person name="Chapman S."/>
            <person name="Gujja S."/>
            <person name="Saif S."/>
            <person name="Birren B."/>
        </authorList>
    </citation>
    <scope>NUCLEOTIDE SEQUENCE [LARGE SCALE GENOMIC DNA]</scope>
    <source>
        <strain evidence="8 9">CBS 6273</strain>
    </source>
</reference>
<feature type="transmembrane region" description="Helical" evidence="6">
    <location>
        <begin position="436"/>
        <end position="458"/>
    </location>
</feature>
<evidence type="ECO:0000313" key="9">
    <source>
        <dbReference type="Proteomes" id="UP000095149"/>
    </source>
</evidence>
<evidence type="ECO:0000256" key="6">
    <source>
        <dbReference type="SAM" id="Phobius"/>
    </source>
</evidence>
<feature type="transmembrane region" description="Helical" evidence="6">
    <location>
        <begin position="366"/>
        <end position="391"/>
    </location>
</feature>
<evidence type="ECO:0000256" key="1">
    <source>
        <dbReference type="ARBA" id="ARBA00004141"/>
    </source>
</evidence>
<keyword evidence="4 6" id="KW-0472">Membrane</keyword>
<name>A0A1E3KEI1_9TREE</name>
<dbReference type="PANTHER" id="PTHR23502">
    <property type="entry name" value="MAJOR FACILITATOR SUPERFAMILY"/>
    <property type="match status" value="1"/>
</dbReference>
<dbReference type="OrthoDB" id="5376138at2759"/>
<dbReference type="CDD" id="cd17323">
    <property type="entry name" value="MFS_Tpo1_MDR_like"/>
    <property type="match status" value="1"/>
</dbReference>
<evidence type="ECO:0000256" key="3">
    <source>
        <dbReference type="ARBA" id="ARBA00022989"/>
    </source>
</evidence>
<organism evidence="8 9">
    <name type="scientific">Cryptococcus amylolentus CBS 6273</name>
    <dbReference type="NCBI Taxonomy" id="1296118"/>
    <lineage>
        <taxon>Eukaryota</taxon>
        <taxon>Fungi</taxon>
        <taxon>Dikarya</taxon>
        <taxon>Basidiomycota</taxon>
        <taxon>Agaricomycotina</taxon>
        <taxon>Tremellomycetes</taxon>
        <taxon>Tremellales</taxon>
        <taxon>Cryptococcaceae</taxon>
        <taxon>Cryptococcus</taxon>
    </lineage>
</organism>
<sequence>MSFPLTPATSTPHSDFNSKEWKTLDHIPTVQEEARDEHEQRALHPVASSDRRASSTTTLNQETVVTHGMKHRGVTDTSKGDKIIVEFEPGEGPKQWKNPYRWYCTFTATSLALVVSLGSSMPTGDLPGTAETLHVSNEVINLTVSLYVAGFGIGPVSFEGHVSEVYGRRPVYIVSMFIFFIFTLPCALAPNIATILAGRMIAGLAASAPFCNVGGTVADLWATHERGIPMAAYSSTLFLGPCLGPLFGGWIGQKTGHWRSIYWVLFCFCFAAFILAFFTPETLEIVLLRKKAHRLNKQHKTDMYIAKADLDRVPFRETMKIALLRPFILMSESIIVLFSFYLSFIYALLYATFFAFPIAFEEKRGWSAGMTGVAFLSICIGIFLANLVNWWQETLYARHAVKHGPVPEGRLYPMMIGAITLPIALLILAFTSYPGITWVGPAAAGVVFGFSMVTIYVAGNSYIVDSYSHVAASAISSKNLMRCLIAASVPLWINQLLHNLKFQFGCLLLAGIAVVIAAMPFYFFFRGDRVRARSKRALKVEKKDVKVEGEGAV</sequence>
<evidence type="ECO:0000256" key="4">
    <source>
        <dbReference type="ARBA" id="ARBA00023136"/>
    </source>
</evidence>
<dbReference type="Gene3D" id="1.20.1250.20">
    <property type="entry name" value="MFS general substrate transporter like domains"/>
    <property type="match status" value="1"/>
</dbReference>
<dbReference type="Pfam" id="PF07690">
    <property type="entry name" value="MFS_1"/>
    <property type="match status" value="1"/>
</dbReference>
<dbReference type="InterPro" id="IPR011701">
    <property type="entry name" value="MFS"/>
</dbReference>
<feature type="transmembrane region" description="Helical" evidence="6">
    <location>
        <begin position="100"/>
        <end position="119"/>
    </location>
</feature>
<evidence type="ECO:0000313" key="8">
    <source>
        <dbReference type="EMBL" id="ODO11303.1"/>
    </source>
</evidence>
<feature type="transmembrane region" description="Helical" evidence="6">
    <location>
        <begin position="502"/>
        <end position="525"/>
    </location>
</feature>
<feature type="region of interest" description="Disordered" evidence="5">
    <location>
        <begin position="32"/>
        <end position="62"/>
    </location>
</feature>
<keyword evidence="3 6" id="KW-1133">Transmembrane helix</keyword>
<accession>A0A1E3KEI1</accession>
<dbReference type="AlphaFoldDB" id="A0A1E3KEI1"/>
<dbReference type="EMBL" id="MEKH01000001">
    <property type="protein sequence ID" value="ODO11303.1"/>
    <property type="molecule type" value="Genomic_DNA"/>
</dbReference>
<dbReference type="Proteomes" id="UP000095149">
    <property type="component" value="Unassembled WGS sequence"/>
</dbReference>
<gene>
    <name evidence="8" type="ORF">I350_00079</name>
</gene>
<dbReference type="PANTHER" id="PTHR23502:SF48">
    <property type="entry name" value="MULTIDRUG TRANSPORTER, PUTATIVE (AFU_ORTHOLOGUE AFUA_5G02700)-RELATED"/>
    <property type="match status" value="1"/>
</dbReference>
<feature type="transmembrane region" description="Helical" evidence="6">
    <location>
        <begin position="170"/>
        <end position="190"/>
    </location>
</feature>
<feature type="transmembrane region" description="Helical" evidence="6">
    <location>
        <begin position="139"/>
        <end position="158"/>
    </location>
</feature>
<evidence type="ECO:0000256" key="2">
    <source>
        <dbReference type="ARBA" id="ARBA00022692"/>
    </source>
</evidence>
<dbReference type="GO" id="GO:0005886">
    <property type="term" value="C:plasma membrane"/>
    <property type="evidence" value="ECO:0007669"/>
    <property type="project" value="TreeGrafter"/>
</dbReference>
<feature type="transmembrane region" description="Helical" evidence="6">
    <location>
        <begin position="230"/>
        <end position="251"/>
    </location>
</feature>
<dbReference type="FunFam" id="1.20.1250.20:FF:000011">
    <property type="entry name" value="MFS multidrug transporter, putative"/>
    <property type="match status" value="1"/>
</dbReference>
<proteinExistence type="predicted"/>